<dbReference type="GO" id="GO:0016787">
    <property type="term" value="F:hydrolase activity"/>
    <property type="evidence" value="ECO:0007669"/>
    <property type="project" value="UniProtKB-KW"/>
</dbReference>
<gene>
    <name evidence="1" type="ORF">GA0061070_102026</name>
</gene>
<dbReference type="AlphaFoldDB" id="A0A1C4E314"/>
<evidence type="ECO:0000313" key="2">
    <source>
        <dbReference type="Proteomes" id="UP000198515"/>
    </source>
</evidence>
<dbReference type="Proteomes" id="UP000198515">
    <property type="component" value="Unassembled WGS sequence"/>
</dbReference>
<reference evidence="2" key="1">
    <citation type="submission" date="2016-08" db="EMBL/GenBank/DDBJ databases">
        <authorList>
            <person name="Varghese N."/>
            <person name="Submissions Spin"/>
        </authorList>
    </citation>
    <scope>NUCLEOTIDE SEQUENCE [LARGE SCALE GENOMIC DNA]</scope>
    <source>
        <strain evidence="2">REICA_142</strain>
    </source>
</reference>
<protein>
    <submittedName>
        <fullName evidence="1">N-carbamoyl-L-amino-acid hydrolase</fullName>
    </submittedName>
</protein>
<dbReference type="SUPFAM" id="SSF53187">
    <property type="entry name" value="Zn-dependent exopeptidases"/>
    <property type="match status" value="1"/>
</dbReference>
<dbReference type="Gene3D" id="3.40.630.10">
    <property type="entry name" value="Zn peptidases"/>
    <property type="match status" value="1"/>
</dbReference>
<dbReference type="EMBL" id="FMBC01000020">
    <property type="protein sequence ID" value="SCC37979.1"/>
    <property type="molecule type" value="Genomic_DNA"/>
</dbReference>
<name>A0A1C4E314_9ENTR</name>
<accession>A0A1C4E314</accession>
<keyword evidence="2" id="KW-1185">Reference proteome</keyword>
<keyword evidence="1" id="KW-0378">Hydrolase</keyword>
<proteinExistence type="predicted"/>
<evidence type="ECO:0000313" key="1">
    <source>
        <dbReference type="EMBL" id="SCC37979.1"/>
    </source>
</evidence>
<organism evidence="1 2">
    <name type="scientific">Kosakonia oryziphila</name>
    <dbReference type="NCBI Taxonomy" id="1005667"/>
    <lineage>
        <taxon>Bacteria</taxon>
        <taxon>Pseudomonadati</taxon>
        <taxon>Pseudomonadota</taxon>
        <taxon>Gammaproteobacteria</taxon>
        <taxon>Enterobacterales</taxon>
        <taxon>Enterobacteriaceae</taxon>
        <taxon>Kosakonia</taxon>
    </lineage>
</organism>
<sequence>MTSEVLHSHTLALTGMIFISCKDGISHNEIEYASPEHVTAGANVLLQVMMEYAKAQ</sequence>